<evidence type="ECO:0000313" key="8">
    <source>
        <dbReference type="EMBL" id="MPC76043.1"/>
    </source>
</evidence>
<keyword evidence="4" id="KW-1133">Transmembrane helix</keyword>
<keyword evidence="9" id="KW-1185">Reference proteome</keyword>
<sequence length="125" mass="14464">MLGFQLRRSRFERVYTSHLLTLGEAEVRVGQLGGETVRGLWASLVVELLYLTNDDDERYSIQVCHDHVKTHIYVIIIAILKSCCNKHTHLFLYDDIKSLFKCPCNHEIPLNTLITSIRACYIWLG</sequence>
<feature type="domain" description="Pecanex C-terminal" evidence="7">
    <location>
        <begin position="19"/>
        <end position="65"/>
    </location>
</feature>
<evidence type="ECO:0000256" key="4">
    <source>
        <dbReference type="ARBA" id="ARBA00022989"/>
    </source>
</evidence>
<dbReference type="PANTHER" id="PTHR12372:SF6">
    <property type="entry name" value="PECANEX-LIKE PROTEIN 4"/>
    <property type="match status" value="1"/>
</dbReference>
<keyword evidence="5" id="KW-0472">Membrane</keyword>
<gene>
    <name evidence="8" type="primary">pcnx4_1</name>
    <name evidence="8" type="ORF">E2C01_070444</name>
</gene>
<dbReference type="EMBL" id="VSRR010042454">
    <property type="protein sequence ID" value="MPC76043.1"/>
    <property type="molecule type" value="Genomic_DNA"/>
</dbReference>
<evidence type="ECO:0000256" key="3">
    <source>
        <dbReference type="ARBA" id="ARBA00022692"/>
    </source>
</evidence>
<evidence type="ECO:0000256" key="2">
    <source>
        <dbReference type="ARBA" id="ARBA00010170"/>
    </source>
</evidence>
<keyword evidence="3" id="KW-0812">Transmembrane</keyword>
<protein>
    <recommendedName>
        <fullName evidence="6">Pecanex-like protein</fullName>
    </recommendedName>
</protein>
<name>A0A5B7I1C1_PORTR</name>
<evidence type="ECO:0000313" key="9">
    <source>
        <dbReference type="Proteomes" id="UP000324222"/>
    </source>
</evidence>
<dbReference type="AlphaFoldDB" id="A0A5B7I1C1"/>
<proteinExistence type="inferred from homology"/>
<reference evidence="8 9" key="1">
    <citation type="submission" date="2019-05" db="EMBL/GenBank/DDBJ databases">
        <title>Another draft genome of Portunus trituberculatus and its Hox gene families provides insights of decapod evolution.</title>
        <authorList>
            <person name="Jeong J.-H."/>
            <person name="Song I."/>
            <person name="Kim S."/>
            <person name="Choi T."/>
            <person name="Kim D."/>
            <person name="Ryu S."/>
            <person name="Kim W."/>
        </authorList>
    </citation>
    <scope>NUCLEOTIDE SEQUENCE [LARGE SCALE GENOMIC DNA]</scope>
    <source>
        <tissue evidence="8">Muscle</tissue>
    </source>
</reference>
<organism evidence="8 9">
    <name type="scientific">Portunus trituberculatus</name>
    <name type="common">Swimming crab</name>
    <name type="synonym">Neptunus trituberculatus</name>
    <dbReference type="NCBI Taxonomy" id="210409"/>
    <lineage>
        <taxon>Eukaryota</taxon>
        <taxon>Metazoa</taxon>
        <taxon>Ecdysozoa</taxon>
        <taxon>Arthropoda</taxon>
        <taxon>Crustacea</taxon>
        <taxon>Multicrustacea</taxon>
        <taxon>Malacostraca</taxon>
        <taxon>Eumalacostraca</taxon>
        <taxon>Eucarida</taxon>
        <taxon>Decapoda</taxon>
        <taxon>Pleocyemata</taxon>
        <taxon>Brachyura</taxon>
        <taxon>Eubrachyura</taxon>
        <taxon>Portunoidea</taxon>
        <taxon>Portunidae</taxon>
        <taxon>Portuninae</taxon>
        <taxon>Portunus</taxon>
    </lineage>
</organism>
<evidence type="ECO:0000259" key="7">
    <source>
        <dbReference type="Pfam" id="PF05041"/>
    </source>
</evidence>
<dbReference type="InterPro" id="IPR039797">
    <property type="entry name" value="Pecanex"/>
</dbReference>
<dbReference type="Proteomes" id="UP000324222">
    <property type="component" value="Unassembled WGS sequence"/>
</dbReference>
<dbReference type="Pfam" id="PF05041">
    <property type="entry name" value="Pecanex_C"/>
    <property type="match status" value="1"/>
</dbReference>
<evidence type="ECO:0000256" key="5">
    <source>
        <dbReference type="ARBA" id="ARBA00023136"/>
    </source>
</evidence>
<evidence type="ECO:0000256" key="6">
    <source>
        <dbReference type="RuleBase" id="RU367089"/>
    </source>
</evidence>
<dbReference type="PANTHER" id="PTHR12372">
    <property type="entry name" value="PECANEX"/>
    <property type="match status" value="1"/>
</dbReference>
<evidence type="ECO:0000256" key="1">
    <source>
        <dbReference type="ARBA" id="ARBA00004141"/>
    </source>
</evidence>
<accession>A0A5B7I1C1</accession>
<comment type="subcellular location">
    <subcellularLocation>
        <location evidence="1 6">Membrane</location>
        <topology evidence="1 6">Multi-pass membrane protein</topology>
    </subcellularLocation>
</comment>
<dbReference type="GO" id="GO:0016020">
    <property type="term" value="C:membrane"/>
    <property type="evidence" value="ECO:0007669"/>
    <property type="project" value="UniProtKB-SubCell"/>
</dbReference>
<comment type="similarity">
    <text evidence="2 6">Belongs to the pecanex family.</text>
</comment>
<comment type="caution">
    <text evidence="8">The sequence shown here is derived from an EMBL/GenBank/DDBJ whole genome shotgun (WGS) entry which is preliminary data.</text>
</comment>
<dbReference type="InterPro" id="IPR007735">
    <property type="entry name" value="Pecanex_C"/>
</dbReference>
<dbReference type="OrthoDB" id="5979286at2759"/>